<dbReference type="AlphaFoldDB" id="A0A5N6YSC6"/>
<sequence length="279" mass="32331">MSVVEPPERRKLRKALRALYNRIQNLEVYGFDLHQGKAYDINILPMELEEQSDSRPYFFTPCSASLLLDPVESTKEEGREFHDFDSFLPNHRDPMNCARWLVHHFDGYISNCITYSDGKGVWELAELLSRISIGDPPFRNMHQFTYPEWVITSATQLTEGPQPHIKAFIFNNMNGTDENVLRGEVMVALNLMIQQLRFVRFIEQLTAPILLFSFMGPQHARLVEAYFDGTSLVMRLTRLFDLRKMDPAVTRMFGQWFFGLAIGDTTKLWNAESQPFLPA</sequence>
<organism evidence="1 2">
    <name type="scientific">Aspergillus coremiiformis</name>
    <dbReference type="NCBI Taxonomy" id="138285"/>
    <lineage>
        <taxon>Eukaryota</taxon>
        <taxon>Fungi</taxon>
        <taxon>Dikarya</taxon>
        <taxon>Ascomycota</taxon>
        <taxon>Pezizomycotina</taxon>
        <taxon>Eurotiomycetes</taxon>
        <taxon>Eurotiomycetidae</taxon>
        <taxon>Eurotiales</taxon>
        <taxon>Aspergillaceae</taxon>
        <taxon>Aspergillus</taxon>
        <taxon>Aspergillus subgen. Circumdati</taxon>
    </lineage>
</organism>
<protein>
    <submittedName>
        <fullName evidence="1">Uncharacterized protein</fullName>
    </submittedName>
</protein>
<gene>
    <name evidence="1" type="ORF">BDV28DRAFT_143790</name>
</gene>
<accession>A0A5N6YSC6</accession>
<keyword evidence="2" id="KW-1185">Reference proteome</keyword>
<dbReference type="OrthoDB" id="4177740at2759"/>
<name>A0A5N6YSC6_9EURO</name>
<evidence type="ECO:0000313" key="1">
    <source>
        <dbReference type="EMBL" id="KAE8348321.1"/>
    </source>
</evidence>
<dbReference type="Proteomes" id="UP000327118">
    <property type="component" value="Unassembled WGS sequence"/>
</dbReference>
<reference evidence="2" key="1">
    <citation type="submission" date="2019-04" db="EMBL/GenBank/DDBJ databases">
        <title>Friends and foes A comparative genomics studyof 23 Aspergillus species from section Flavi.</title>
        <authorList>
            <consortium name="DOE Joint Genome Institute"/>
            <person name="Kjaerbolling I."/>
            <person name="Vesth T."/>
            <person name="Frisvad J.C."/>
            <person name="Nybo J.L."/>
            <person name="Theobald S."/>
            <person name="Kildgaard S."/>
            <person name="Isbrandt T."/>
            <person name="Kuo A."/>
            <person name="Sato A."/>
            <person name="Lyhne E.K."/>
            <person name="Kogle M.E."/>
            <person name="Wiebenga A."/>
            <person name="Kun R.S."/>
            <person name="Lubbers R.J."/>
            <person name="Makela M.R."/>
            <person name="Barry K."/>
            <person name="Chovatia M."/>
            <person name="Clum A."/>
            <person name="Daum C."/>
            <person name="Haridas S."/>
            <person name="He G."/>
            <person name="LaButti K."/>
            <person name="Lipzen A."/>
            <person name="Mondo S."/>
            <person name="Riley R."/>
            <person name="Salamov A."/>
            <person name="Simmons B.A."/>
            <person name="Magnuson J.K."/>
            <person name="Henrissat B."/>
            <person name="Mortensen U.H."/>
            <person name="Larsen T.O."/>
            <person name="Devries R.P."/>
            <person name="Grigoriev I.V."/>
            <person name="Machida M."/>
            <person name="Baker S.E."/>
            <person name="Andersen M.R."/>
        </authorList>
    </citation>
    <scope>NUCLEOTIDE SEQUENCE [LARGE SCALE GENOMIC DNA]</scope>
    <source>
        <strain evidence="2">CBS 553.77</strain>
    </source>
</reference>
<proteinExistence type="predicted"/>
<evidence type="ECO:0000313" key="2">
    <source>
        <dbReference type="Proteomes" id="UP000327118"/>
    </source>
</evidence>
<dbReference type="EMBL" id="ML739559">
    <property type="protein sequence ID" value="KAE8348321.1"/>
    <property type="molecule type" value="Genomic_DNA"/>
</dbReference>